<evidence type="ECO:0000313" key="2">
    <source>
        <dbReference type="EMBL" id="GBP97570.1"/>
    </source>
</evidence>
<dbReference type="AlphaFoldDB" id="A0A4C2ABV8"/>
<dbReference type="Proteomes" id="UP000299102">
    <property type="component" value="Unassembled WGS sequence"/>
</dbReference>
<dbReference type="OrthoDB" id="413361at2759"/>
<dbReference type="EMBL" id="BGZK01002959">
    <property type="protein sequence ID" value="GBP97570.1"/>
    <property type="molecule type" value="Genomic_DNA"/>
</dbReference>
<sequence>MREMTIWKEKEINKDISESVGRNDTDKLNSNNDIEIDEDMDKKKSKDKLNLQRFADEFGYCISVNYCDAMSPENFQEAMNCDDANEWKAAMDRK</sequence>
<feature type="compositionally biased region" description="Basic and acidic residues" evidence="1">
    <location>
        <begin position="13"/>
        <end position="27"/>
    </location>
</feature>
<accession>A0A4C2ABV8</accession>
<reference evidence="2 3" key="1">
    <citation type="journal article" date="2019" name="Commun. Biol.">
        <title>The bagworm genome reveals a unique fibroin gene that provides high tensile strength.</title>
        <authorList>
            <person name="Kono N."/>
            <person name="Nakamura H."/>
            <person name="Ohtoshi R."/>
            <person name="Tomita M."/>
            <person name="Numata K."/>
            <person name="Arakawa K."/>
        </authorList>
    </citation>
    <scope>NUCLEOTIDE SEQUENCE [LARGE SCALE GENOMIC DNA]</scope>
</reference>
<keyword evidence="3" id="KW-1185">Reference proteome</keyword>
<comment type="caution">
    <text evidence="2">The sequence shown here is derived from an EMBL/GenBank/DDBJ whole genome shotgun (WGS) entry which is preliminary data.</text>
</comment>
<evidence type="ECO:0000313" key="3">
    <source>
        <dbReference type="Proteomes" id="UP000299102"/>
    </source>
</evidence>
<protein>
    <submittedName>
        <fullName evidence="2">Uncharacterized protein</fullName>
    </submittedName>
</protein>
<evidence type="ECO:0000256" key="1">
    <source>
        <dbReference type="SAM" id="MobiDB-lite"/>
    </source>
</evidence>
<feature type="region of interest" description="Disordered" evidence="1">
    <location>
        <begin position="13"/>
        <end position="33"/>
    </location>
</feature>
<gene>
    <name evidence="2" type="ORF">EVAR_97389_1</name>
</gene>
<organism evidence="2 3">
    <name type="scientific">Eumeta variegata</name>
    <name type="common">Bagworm moth</name>
    <name type="synonym">Eumeta japonica</name>
    <dbReference type="NCBI Taxonomy" id="151549"/>
    <lineage>
        <taxon>Eukaryota</taxon>
        <taxon>Metazoa</taxon>
        <taxon>Ecdysozoa</taxon>
        <taxon>Arthropoda</taxon>
        <taxon>Hexapoda</taxon>
        <taxon>Insecta</taxon>
        <taxon>Pterygota</taxon>
        <taxon>Neoptera</taxon>
        <taxon>Endopterygota</taxon>
        <taxon>Lepidoptera</taxon>
        <taxon>Glossata</taxon>
        <taxon>Ditrysia</taxon>
        <taxon>Tineoidea</taxon>
        <taxon>Psychidae</taxon>
        <taxon>Oiketicinae</taxon>
        <taxon>Eumeta</taxon>
    </lineage>
</organism>
<proteinExistence type="predicted"/>
<name>A0A4C2ABV8_EUMVA</name>